<dbReference type="KEGG" id="dpo:6902182"/>
<dbReference type="GeneID" id="6902182"/>
<evidence type="ECO:0000256" key="1">
    <source>
        <dbReference type="SAM" id="MobiDB-lite"/>
    </source>
</evidence>
<feature type="region of interest" description="Disordered" evidence="1">
    <location>
        <begin position="35"/>
        <end position="63"/>
    </location>
</feature>
<keyword evidence="2" id="KW-0732">Signal</keyword>
<accession>A0A6I8UYS5</accession>
<accession>B5DLD7</accession>
<dbReference type="Gene3D" id="3.30.60.30">
    <property type="match status" value="1"/>
</dbReference>
<dbReference type="Proteomes" id="UP000001819">
    <property type="component" value="Chromosome X"/>
</dbReference>
<dbReference type="Bgee" id="FBgn0244052">
    <property type="expression patterns" value="Expressed in female reproductive system"/>
</dbReference>
<dbReference type="eggNOG" id="ENOG502T8PA">
    <property type="taxonomic scope" value="Eukaryota"/>
</dbReference>
<dbReference type="HOGENOM" id="CLU_139954_0_0_1"/>
<dbReference type="CDD" id="cd00104">
    <property type="entry name" value="KAZAL_FS"/>
    <property type="match status" value="1"/>
</dbReference>
<feature type="signal peptide" evidence="2">
    <location>
        <begin position="1"/>
        <end position="19"/>
    </location>
</feature>
<dbReference type="RefSeq" id="XP_002133709.2">
    <property type="nucleotide sequence ID" value="XM_002133673.3"/>
</dbReference>
<dbReference type="STRING" id="46245.B5DLD7"/>
<organism evidence="3 4">
    <name type="scientific">Drosophila pseudoobscura pseudoobscura</name>
    <name type="common">Fruit fly</name>
    <dbReference type="NCBI Taxonomy" id="46245"/>
    <lineage>
        <taxon>Eukaryota</taxon>
        <taxon>Metazoa</taxon>
        <taxon>Ecdysozoa</taxon>
        <taxon>Arthropoda</taxon>
        <taxon>Hexapoda</taxon>
        <taxon>Insecta</taxon>
        <taxon>Pterygota</taxon>
        <taxon>Neoptera</taxon>
        <taxon>Endopterygota</taxon>
        <taxon>Diptera</taxon>
        <taxon>Brachycera</taxon>
        <taxon>Muscomorpha</taxon>
        <taxon>Ephydroidea</taxon>
        <taxon>Drosophilidae</taxon>
        <taxon>Drosophila</taxon>
        <taxon>Sophophora</taxon>
    </lineage>
</organism>
<name>B5DLD7_DROPS</name>
<evidence type="ECO:0000256" key="2">
    <source>
        <dbReference type="SAM" id="SignalP"/>
    </source>
</evidence>
<sequence length="142" mass="16523">MRLILLLSILFVIAQQALSLGRVVQTRHTSVEEEWMDNGNDGYDEYSLEQDAEEEEDGDDNDDEEQLLLLKAAENPVDEDEDSCEYSCPRYYRPVCVLRNHQLVTYATPCEYYNQLRCTSVRQRQGQTVPTFQFQYNGACHQ</sequence>
<reference evidence="4" key="1">
    <citation type="submission" date="2025-08" db="UniProtKB">
        <authorList>
            <consortium name="RefSeq"/>
        </authorList>
    </citation>
    <scope>IDENTIFICATION</scope>
    <source>
        <strain evidence="4">MV-25-SWS-2005</strain>
        <tissue evidence="4">Whole body</tissue>
    </source>
</reference>
<proteinExistence type="predicted"/>
<dbReference type="InParanoid" id="B5DLD7"/>
<dbReference type="PROSITE" id="PS51465">
    <property type="entry name" value="KAZAL_2"/>
    <property type="match status" value="1"/>
</dbReference>
<evidence type="ECO:0000313" key="4">
    <source>
        <dbReference type="RefSeq" id="XP_002133709.2"/>
    </source>
</evidence>
<keyword evidence="3" id="KW-1185">Reference proteome</keyword>
<evidence type="ECO:0000313" key="3">
    <source>
        <dbReference type="Proteomes" id="UP000001819"/>
    </source>
</evidence>
<protein>
    <submittedName>
        <fullName evidence="4">Uncharacterized protein</fullName>
    </submittedName>
</protein>
<gene>
    <name evidence="4" type="primary">LOC6902182</name>
</gene>
<dbReference type="InterPro" id="IPR002350">
    <property type="entry name" value="Kazal_dom"/>
</dbReference>
<dbReference type="AlphaFoldDB" id="B5DLD7"/>
<feature type="chain" id="PRO_5043847956" evidence="2">
    <location>
        <begin position="20"/>
        <end position="142"/>
    </location>
</feature>